<accession>A0AAV2HBZ8</accession>
<dbReference type="GO" id="GO:0070531">
    <property type="term" value="C:BRCA1-A complex"/>
    <property type="evidence" value="ECO:0007669"/>
    <property type="project" value="TreeGrafter"/>
</dbReference>
<dbReference type="GO" id="GO:0085020">
    <property type="term" value="P:protein K6-linked ubiquitination"/>
    <property type="evidence" value="ECO:0007669"/>
    <property type="project" value="TreeGrafter"/>
</dbReference>
<evidence type="ECO:0000256" key="2">
    <source>
        <dbReference type="ARBA" id="ARBA00023043"/>
    </source>
</evidence>
<evidence type="ECO:0000256" key="1">
    <source>
        <dbReference type="ARBA" id="ARBA00022737"/>
    </source>
</evidence>
<dbReference type="Proteomes" id="UP001497497">
    <property type="component" value="Unassembled WGS sequence"/>
</dbReference>
<reference evidence="4 5" key="1">
    <citation type="submission" date="2024-04" db="EMBL/GenBank/DDBJ databases">
        <authorList>
            <consortium name="Genoscope - CEA"/>
            <person name="William W."/>
        </authorList>
    </citation>
    <scope>NUCLEOTIDE SEQUENCE [LARGE SCALE GENOMIC DNA]</scope>
</reference>
<keyword evidence="1" id="KW-0677">Repeat</keyword>
<dbReference type="EMBL" id="CAXITT010000084">
    <property type="protein sequence ID" value="CAL1531290.1"/>
    <property type="molecule type" value="Genomic_DNA"/>
</dbReference>
<organism evidence="4 5">
    <name type="scientific">Lymnaea stagnalis</name>
    <name type="common">Great pond snail</name>
    <name type="synonym">Helix stagnalis</name>
    <dbReference type="NCBI Taxonomy" id="6523"/>
    <lineage>
        <taxon>Eukaryota</taxon>
        <taxon>Metazoa</taxon>
        <taxon>Spiralia</taxon>
        <taxon>Lophotrochozoa</taxon>
        <taxon>Mollusca</taxon>
        <taxon>Gastropoda</taxon>
        <taxon>Heterobranchia</taxon>
        <taxon>Euthyneura</taxon>
        <taxon>Panpulmonata</taxon>
        <taxon>Hygrophila</taxon>
        <taxon>Lymnaeoidea</taxon>
        <taxon>Lymnaeidae</taxon>
        <taxon>Lymnaea</taxon>
    </lineage>
</organism>
<name>A0AAV2HBZ8_LYMST</name>
<dbReference type="SUPFAM" id="SSF48403">
    <property type="entry name" value="Ankyrin repeat"/>
    <property type="match status" value="1"/>
</dbReference>
<feature type="repeat" description="ANK" evidence="3">
    <location>
        <begin position="1"/>
        <end position="27"/>
    </location>
</feature>
<dbReference type="PROSITE" id="PS50088">
    <property type="entry name" value="ANK_REPEAT"/>
    <property type="match status" value="3"/>
</dbReference>
<gene>
    <name evidence="4" type="ORF">GSLYS_00005385001</name>
</gene>
<dbReference type="GO" id="GO:0031436">
    <property type="term" value="C:BRCA1-BARD1 complex"/>
    <property type="evidence" value="ECO:0007669"/>
    <property type="project" value="TreeGrafter"/>
</dbReference>
<evidence type="ECO:0000313" key="5">
    <source>
        <dbReference type="Proteomes" id="UP001497497"/>
    </source>
</evidence>
<dbReference type="Gene3D" id="1.25.40.20">
    <property type="entry name" value="Ankyrin repeat-containing domain"/>
    <property type="match status" value="1"/>
</dbReference>
<dbReference type="PROSITE" id="PS50297">
    <property type="entry name" value="ANK_REP_REGION"/>
    <property type="match status" value="2"/>
</dbReference>
<dbReference type="PRINTS" id="PR01415">
    <property type="entry name" value="ANKYRIN"/>
</dbReference>
<dbReference type="AlphaFoldDB" id="A0AAV2HBZ8"/>
<dbReference type="Pfam" id="PF00023">
    <property type="entry name" value="Ank"/>
    <property type="match status" value="1"/>
</dbReference>
<keyword evidence="2 3" id="KW-0040">ANK repeat</keyword>
<dbReference type="PANTHER" id="PTHR24171">
    <property type="entry name" value="ANKYRIN REPEAT DOMAIN-CONTAINING PROTEIN 39-RELATED"/>
    <property type="match status" value="1"/>
</dbReference>
<proteinExistence type="predicted"/>
<dbReference type="PANTHER" id="PTHR24171:SF9">
    <property type="entry name" value="ANKYRIN REPEAT DOMAIN-CONTAINING PROTEIN 39"/>
    <property type="match status" value="1"/>
</dbReference>
<evidence type="ECO:0000313" key="4">
    <source>
        <dbReference type="EMBL" id="CAL1531290.1"/>
    </source>
</evidence>
<dbReference type="Pfam" id="PF12796">
    <property type="entry name" value="Ank_2"/>
    <property type="match status" value="1"/>
</dbReference>
<protein>
    <recommendedName>
        <fullName evidence="6">Ankyrin repeat protein</fullName>
    </recommendedName>
</protein>
<dbReference type="GO" id="GO:0004842">
    <property type="term" value="F:ubiquitin-protein transferase activity"/>
    <property type="evidence" value="ECO:0007669"/>
    <property type="project" value="TreeGrafter"/>
</dbReference>
<evidence type="ECO:0000256" key="3">
    <source>
        <dbReference type="PROSITE-ProRule" id="PRU00023"/>
    </source>
</evidence>
<evidence type="ECO:0008006" key="6">
    <source>
        <dbReference type="Google" id="ProtNLM"/>
    </source>
</evidence>
<keyword evidence="5" id="KW-1185">Reference proteome</keyword>
<feature type="repeat" description="ANK" evidence="3">
    <location>
        <begin position="28"/>
        <end position="60"/>
    </location>
</feature>
<sequence>MIAAENGLETTVELLCEKGASVNEIDQLGWTALMKASQNGHFKVVKILADRGANLNNRNVDDMTSAMIASLYGHTQVIEILIEKGANINETNKFGLTALIIASYHGNSSIVEVIVNANGDNVQTANNIDRAWFSGLKSKRAHVAELLTKRGGNATLVNKHGMIELIKALEYKTRDAGELYKKIEARHILTRNESNCKYISNLMPAMIKLFSGSPNDEEISMESSTEPF</sequence>
<comment type="caution">
    <text evidence="4">The sequence shown here is derived from an EMBL/GenBank/DDBJ whole genome shotgun (WGS) entry which is preliminary data.</text>
</comment>
<dbReference type="InterPro" id="IPR036770">
    <property type="entry name" value="Ankyrin_rpt-contain_sf"/>
</dbReference>
<feature type="repeat" description="ANK" evidence="3">
    <location>
        <begin position="61"/>
        <end position="93"/>
    </location>
</feature>
<dbReference type="SMART" id="SM00248">
    <property type="entry name" value="ANK"/>
    <property type="match status" value="4"/>
</dbReference>
<dbReference type="InterPro" id="IPR002110">
    <property type="entry name" value="Ankyrin_rpt"/>
</dbReference>